<dbReference type="GO" id="GO:0000155">
    <property type="term" value="F:phosphorelay sensor kinase activity"/>
    <property type="evidence" value="ECO:0007669"/>
    <property type="project" value="InterPro"/>
</dbReference>
<evidence type="ECO:0000256" key="3">
    <source>
        <dbReference type="ARBA" id="ARBA00023012"/>
    </source>
</evidence>
<dbReference type="Proteomes" id="UP000030982">
    <property type="component" value="Unassembled WGS sequence"/>
</dbReference>
<dbReference type="SUPFAM" id="SSF55781">
    <property type="entry name" value="GAF domain-like"/>
    <property type="match status" value="1"/>
</dbReference>
<evidence type="ECO:0000256" key="1">
    <source>
        <dbReference type="ARBA" id="ARBA00022679"/>
    </source>
</evidence>
<dbReference type="PANTHER" id="PTHR24421">
    <property type="entry name" value="NITRATE/NITRITE SENSOR PROTEIN NARX-RELATED"/>
    <property type="match status" value="1"/>
</dbReference>
<dbReference type="GO" id="GO:0016020">
    <property type="term" value="C:membrane"/>
    <property type="evidence" value="ECO:0007669"/>
    <property type="project" value="InterPro"/>
</dbReference>
<dbReference type="Gene3D" id="1.20.5.1930">
    <property type="match status" value="1"/>
</dbReference>
<feature type="domain" description="GAF" evidence="4">
    <location>
        <begin position="45"/>
        <end position="192"/>
    </location>
</feature>
<dbReference type="GO" id="GO:0046983">
    <property type="term" value="F:protein dimerization activity"/>
    <property type="evidence" value="ECO:0007669"/>
    <property type="project" value="InterPro"/>
</dbReference>
<evidence type="ECO:0000313" key="6">
    <source>
        <dbReference type="EMBL" id="KHL01898.1"/>
    </source>
</evidence>
<sequence>MPDRIPRRADELLHEFVDRAHELVRNQTHMDSLLAAVVSMAEDLSLQSVLERVAQSAAELLGARYAAIGVLGEGGMLENFITVGIEVDQVELIGDVPTGHGVLGQLITDPRPLRLHDLHDHPMSVGFPANHPPMKTFLGVPIRVRDTVFGNLYLTEKERGADFTGEDEDLAVALAAAAGVAIQNARLYEDSRSRQRWLEAGAEASAALIAEDVPSHEGDLDLVAEHALRASDSVLAVIARREGDRLRVRTAVGALALAAREDLRCPKALQDADQERRAVILSDPEEVFGPGAGEKLGHVMAVPVGQRSPLSGRDWGNRLLLLARQAGAGAFSGTELASAAAFGSHVGLALDLNLAHRQREQDLISVDRDRIAQDLHDLVIQRLFAAGLSAQSLRRYTADPGAQTRITRLTEELDESIRELRSTIYSLHGHEAREEGLSQALLDAVHETVRDAPIIPRVNVEGRLEELPPALAAHLVAVAREAVSNAVRHSGAGTVAVALTVAEDEVELVVEDDGKGFADPARTSGLANMEQRAASVGGTSRVDSAPGSGTRVIWRAPLPR</sequence>
<dbReference type="AlphaFoldDB" id="A0A0B2AJ50"/>
<accession>A0A0B2AJ50</accession>
<keyword evidence="1" id="KW-0808">Transferase</keyword>
<dbReference type="Pfam" id="PF13185">
    <property type="entry name" value="GAF_2"/>
    <property type="match status" value="1"/>
</dbReference>
<reference evidence="6 7" key="1">
    <citation type="submission" date="2014-09" db="EMBL/GenBank/DDBJ databases">
        <title>Genome sequence of Sinomonas sp. MUSC 117.</title>
        <authorList>
            <person name="Lee L.-H."/>
        </authorList>
    </citation>
    <scope>NUCLEOTIDE SEQUENCE [LARGE SCALE GENOMIC DNA]</scope>
    <source>
        <strain evidence="6 7">MUSC 117</strain>
    </source>
</reference>
<name>A0A0B2AJ50_9MICC</name>
<evidence type="ECO:0000259" key="5">
    <source>
        <dbReference type="SMART" id="SM00387"/>
    </source>
</evidence>
<protein>
    <submittedName>
        <fullName evidence="6">Histidine kinase</fullName>
    </submittedName>
</protein>
<dbReference type="RefSeq" id="WP_043124894.1">
    <property type="nucleotide sequence ID" value="NZ_JTDL01000136.1"/>
</dbReference>
<dbReference type="InterPro" id="IPR029016">
    <property type="entry name" value="GAF-like_dom_sf"/>
</dbReference>
<dbReference type="OrthoDB" id="5241249at2"/>
<dbReference type="STRING" id="1338436.LK10_14110"/>
<dbReference type="SMART" id="SM00387">
    <property type="entry name" value="HATPase_c"/>
    <property type="match status" value="1"/>
</dbReference>
<dbReference type="CDD" id="cd16917">
    <property type="entry name" value="HATPase_UhpB-NarQ-NarX-like"/>
    <property type="match status" value="1"/>
</dbReference>
<keyword evidence="3" id="KW-0902">Two-component regulatory system</keyword>
<dbReference type="Gene3D" id="3.30.565.10">
    <property type="entry name" value="Histidine kinase-like ATPase, C-terminal domain"/>
    <property type="match status" value="1"/>
</dbReference>
<organism evidence="6 7">
    <name type="scientific">Sinomonas humi</name>
    <dbReference type="NCBI Taxonomy" id="1338436"/>
    <lineage>
        <taxon>Bacteria</taxon>
        <taxon>Bacillati</taxon>
        <taxon>Actinomycetota</taxon>
        <taxon>Actinomycetes</taxon>
        <taxon>Micrococcales</taxon>
        <taxon>Micrococcaceae</taxon>
        <taxon>Sinomonas</taxon>
    </lineage>
</organism>
<dbReference type="InterPro" id="IPR003594">
    <property type="entry name" value="HATPase_dom"/>
</dbReference>
<evidence type="ECO:0000256" key="2">
    <source>
        <dbReference type="ARBA" id="ARBA00022777"/>
    </source>
</evidence>
<dbReference type="InterPro" id="IPR050482">
    <property type="entry name" value="Sensor_HK_TwoCompSys"/>
</dbReference>
<dbReference type="Gene3D" id="3.30.450.40">
    <property type="match status" value="2"/>
</dbReference>
<dbReference type="InterPro" id="IPR003018">
    <property type="entry name" value="GAF"/>
</dbReference>
<keyword evidence="2 6" id="KW-0418">Kinase</keyword>
<feature type="domain" description="Histidine kinase/HSP90-like ATPase" evidence="5">
    <location>
        <begin position="470"/>
        <end position="560"/>
    </location>
</feature>
<dbReference type="Pfam" id="PF07730">
    <property type="entry name" value="HisKA_3"/>
    <property type="match status" value="1"/>
</dbReference>
<dbReference type="PANTHER" id="PTHR24421:SF56">
    <property type="entry name" value="OXYGEN SENSOR HISTIDINE KINASE RESPONSE REGULATOR DOST"/>
    <property type="match status" value="1"/>
</dbReference>
<dbReference type="InterPro" id="IPR011712">
    <property type="entry name" value="Sig_transdc_His_kin_sub3_dim/P"/>
</dbReference>
<keyword evidence="7" id="KW-1185">Reference proteome</keyword>
<comment type="caution">
    <text evidence="6">The sequence shown here is derived from an EMBL/GenBank/DDBJ whole genome shotgun (WGS) entry which is preliminary data.</text>
</comment>
<proteinExistence type="predicted"/>
<dbReference type="SUPFAM" id="SSF55874">
    <property type="entry name" value="ATPase domain of HSP90 chaperone/DNA topoisomerase II/histidine kinase"/>
    <property type="match status" value="1"/>
</dbReference>
<dbReference type="SMART" id="SM00065">
    <property type="entry name" value="GAF"/>
    <property type="match status" value="1"/>
</dbReference>
<evidence type="ECO:0000313" key="7">
    <source>
        <dbReference type="Proteomes" id="UP000030982"/>
    </source>
</evidence>
<dbReference type="EMBL" id="JTDL01000136">
    <property type="protein sequence ID" value="KHL01898.1"/>
    <property type="molecule type" value="Genomic_DNA"/>
</dbReference>
<dbReference type="Pfam" id="PF02518">
    <property type="entry name" value="HATPase_c"/>
    <property type="match status" value="1"/>
</dbReference>
<evidence type="ECO:0000259" key="4">
    <source>
        <dbReference type="SMART" id="SM00065"/>
    </source>
</evidence>
<gene>
    <name evidence="6" type="ORF">LK10_14110</name>
</gene>
<dbReference type="InterPro" id="IPR036890">
    <property type="entry name" value="HATPase_C_sf"/>
</dbReference>